<dbReference type="SUPFAM" id="SSF53659">
    <property type="entry name" value="Isocitrate/Isopropylmalate dehydrogenase-like"/>
    <property type="match status" value="1"/>
</dbReference>
<dbReference type="Gene3D" id="3.40.718.10">
    <property type="entry name" value="Isopropylmalate Dehydrogenase"/>
    <property type="match status" value="2"/>
</dbReference>
<keyword evidence="8" id="KW-1208">Phospholipid metabolism</keyword>
<evidence type="ECO:0000256" key="4">
    <source>
        <dbReference type="ARBA" id="ARBA00022516"/>
    </source>
</evidence>
<comment type="subcellular location">
    <subcellularLocation>
        <location evidence="2">Cytoplasm</location>
    </subcellularLocation>
</comment>
<proteinExistence type="predicted"/>
<evidence type="ECO:0000256" key="10">
    <source>
        <dbReference type="ARBA" id="ARBA00046608"/>
    </source>
</evidence>
<dbReference type="OMA" id="AMGNINL"/>
<protein>
    <recommendedName>
        <fullName evidence="9">phosphate acyltransferase</fullName>
        <ecNumber evidence="9">2.3.1.274</ecNumber>
    </recommendedName>
</protein>
<dbReference type="GO" id="GO:0005737">
    <property type="term" value="C:cytoplasm"/>
    <property type="evidence" value="ECO:0007669"/>
    <property type="project" value="UniProtKB-SubCell"/>
</dbReference>
<dbReference type="Proteomes" id="UP000000305">
    <property type="component" value="Unassembled WGS sequence"/>
</dbReference>
<evidence type="ECO:0000313" key="12">
    <source>
        <dbReference type="Proteomes" id="UP000000305"/>
    </source>
</evidence>
<keyword evidence="5" id="KW-0808">Transferase</keyword>
<dbReference type="EC" id="2.3.1.274" evidence="9"/>
<dbReference type="EMBL" id="GL732706">
    <property type="protein sequence ID" value="EFX66350.1"/>
    <property type="molecule type" value="Genomic_DNA"/>
</dbReference>
<keyword evidence="3" id="KW-0963">Cytoplasm</keyword>
<evidence type="ECO:0000256" key="6">
    <source>
        <dbReference type="ARBA" id="ARBA00023098"/>
    </source>
</evidence>
<evidence type="ECO:0000256" key="7">
    <source>
        <dbReference type="ARBA" id="ARBA00023209"/>
    </source>
</evidence>
<dbReference type="InterPro" id="IPR003664">
    <property type="entry name" value="FA_synthesis"/>
</dbReference>
<dbReference type="InterPro" id="IPR012281">
    <property type="entry name" value="Phospholipid_synth_PlsX-like"/>
</dbReference>
<reference evidence="11 12" key="1">
    <citation type="journal article" date="2011" name="Science">
        <title>The ecoresponsive genome of Daphnia pulex.</title>
        <authorList>
            <person name="Colbourne J.K."/>
            <person name="Pfrender M.E."/>
            <person name="Gilbert D."/>
            <person name="Thomas W.K."/>
            <person name="Tucker A."/>
            <person name="Oakley T.H."/>
            <person name="Tokishita S."/>
            <person name="Aerts A."/>
            <person name="Arnold G.J."/>
            <person name="Basu M.K."/>
            <person name="Bauer D.J."/>
            <person name="Caceres C.E."/>
            <person name="Carmel L."/>
            <person name="Casola C."/>
            <person name="Choi J.H."/>
            <person name="Detter J.C."/>
            <person name="Dong Q."/>
            <person name="Dusheyko S."/>
            <person name="Eads B.D."/>
            <person name="Frohlich T."/>
            <person name="Geiler-Samerotte K.A."/>
            <person name="Gerlach D."/>
            <person name="Hatcher P."/>
            <person name="Jogdeo S."/>
            <person name="Krijgsveld J."/>
            <person name="Kriventseva E.V."/>
            <person name="Kultz D."/>
            <person name="Laforsch C."/>
            <person name="Lindquist E."/>
            <person name="Lopez J."/>
            <person name="Manak J.R."/>
            <person name="Muller J."/>
            <person name="Pangilinan J."/>
            <person name="Patwardhan R.P."/>
            <person name="Pitluck S."/>
            <person name="Pritham E.J."/>
            <person name="Rechtsteiner A."/>
            <person name="Rho M."/>
            <person name="Rogozin I.B."/>
            <person name="Sakarya O."/>
            <person name="Salamov A."/>
            <person name="Schaack S."/>
            <person name="Shapiro H."/>
            <person name="Shiga Y."/>
            <person name="Skalitzky C."/>
            <person name="Smith Z."/>
            <person name="Souvorov A."/>
            <person name="Sung W."/>
            <person name="Tang Z."/>
            <person name="Tsuchiya D."/>
            <person name="Tu H."/>
            <person name="Vos H."/>
            <person name="Wang M."/>
            <person name="Wolf Y.I."/>
            <person name="Yamagata H."/>
            <person name="Yamada T."/>
            <person name="Ye Y."/>
            <person name="Shaw J.R."/>
            <person name="Andrews J."/>
            <person name="Crease T.J."/>
            <person name="Tang H."/>
            <person name="Lucas S.M."/>
            <person name="Robertson H.M."/>
            <person name="Bork P."/>
            <person name="Koonin E.V."/>
            <person name="Zdobnov E.M."/>
            <person name="Grigoriev I.V."/>
            <person name="Lynch M."/>
            <person name="Boore J.L."/>
        </authorList>
    </citation>
    <scope>NUCLEOTIDE SEQUENCE [LARGE SCALE GENOMIC DNA]</scope>
</reference>
<evidence type="ECO:0000256" key="3">
    <source>
        <dbReference type="ARBA" id="ARBA00022490"/>
    </source>
</evidence>
<dbReference type="OrthoDB" id="10066516at2759"/>
<keyword evidence="12" id="KW-1185">Reference proteome</keyword>
<dbReference type="PANTHER" id="PTHR30100">
    <property type="entry name" value="FATTY ACID/PHOSPHOLIPID SYNTHESIS PROTEIN PLSX"/>
    <property type="match status" value="1"/>
</dbReference>
<evidence type="ECO:0000256" key="2">
    <source>
        <dbReference type="ARBA" id="ARBA00004496"/>
    </source>
</evidence>
<dbReference type="eggNOG" id="ENOG502RYD2">
    <property type="taxonomic scope" value="Eukaryota"/>
</dbReference>
<dbReference type="AlphaFoldDB" id="E9HPH4"/>
<organism evidence="11 12">
    <name type="scientific">Daphnia pulex</name>
    <name type="common">Water flea</name>
    <dbReference type="NCBI Taxonomy" id="6669"/>
    <lineage>
        <taxon>Eukaryota</taxon>
        <taxon>Metazoa</taxon>
        <taxon>Ecdysozoa</taxon>
        <taxon>Arthropoda</taxon>
        <taxon>Crustacea</taxon>
        <taxon>Branchiopoda</taxon>
        <taxon>Diplostraca</taxon>
        <taxon>Cladocera</taxon>
        <taxon>Anomopoda</taxon>
        <taxon>Daphniidae</taxon>
        <taxon>Daphnia</taxon>
    </lineage>
</organism>
<dbReference type="PANTHER" id="PTHR30100:SF1">
    <property type="entry name" value="PHOSPHATE ACYLTRANSFERASE"/>
    <property type="match status" value="1"/>
</dbReference>
<evidence type="ECO:0000256" key="5">
    <source>
        <dbReference type="ARBA" id="ARBA00022679"/>
    </source>
</evidence>
<keyword evidence="4" id="KW-0444">Lipid biosynthesis</keyword>
<dbReference type="InParanoid" id="E9HPH4"/>
<dbReference type="Pfam" id="PF02504">
    <property type="entry name" value="FA_synthesis"/>
    <property type="match status" value="1"/>
</dbReference>
<evidence type="ECO:0000256" key="1">
    <source>
        <dbReference type="ARBA" id="ARBA00001232"/>
    </source>
</evidence>
<keyword evidence="7" id="KW-0594">Phospholipid biosynthesis</keyword>
<evidence type="ECO:0000256" key="8">
    <source>
        <dbReference type="ARBA" id="ARBA00023264"/>
    </source>
</evidence>
<evidence type="ECO:0000313" key="11">
    <source>
        <dbReference type="EMBL" id="EFX66350.1"/>
    </source>
</evidence>
<comment type="subunit">
    <text evidence="10">Homodimer. Probably interacts with PlsY.</text>
</comment>
<gene>
    <name evidence="11" type="ORF">DAPPUDRAFT_116468</name>
</gene>
<evidence type="ECO:0000256" key="9">
    <source>
        <dbReference type="ARBA" id="ARBA00024069"/>
    </source>
</evidence>
<comment type="catalytic activity">
    <reaction evidence="1">
        <text>a fatty acyl-[ACP] + phosphate = an acyl phosphate + holo-[ACP]</text>
        <dbReference type="Rhea" id="RHEA:42292"/>
        <dbReference type="Rhea" id="RHEA-COMP:9685"/>
        <dbReference type="Rhea" id="RHEA-COMP:14125"/>
        <dbReference type="ChEBI" id="CHEBI:43474"/>
        <dbReference type="ChEBI" id="CHEBI:59918"/>
        <dbReference type="ChEBI" id="CHEBI:64479"/>
        <dbReference type="ChEBI" id="CHEBI:138651"/>
        <dbReference type="EC" id="2.3.1.274"/>
    </reaction>
</comment>
<sequence length="188" mass="21051">MAIRSLKRTSMRLALEAHRRGKTRFVFSAGNTCSYMGLAKIILKTLPGIDCPAIVNKIPTFKGECLFLDLGGNIECRLCHLVKFALMGEKFVQHVFGIPNPEVGYIKDGSEVVNGPTLLKEAASILLKLSLNFQGSWRGKLEYLITKLIFERLKCQLDLQKYNGAYWIDLNGMAVKNHGKTDPLEFSN</sequence>
<dbReference type="GO" id="GO:0043811">
    <property type="term" value="F:phosphate:acyl-[acyl carrier protein] acyltransferase activity"/>
    <property type="evidence" value="ECO:0007669"/>
    <property type="project" value="UniProtKB-EC"/>
</dbReference>
<name>E9HPH4_DAPPU</name>
<dbReference type="HOGENOM" id="CLU_039379_1_0_1"/>
<accession>E9HPH4</accession>
<dbReference type="KEGG" id="dpx:DAPPUDRAFT_116468"/>
<keyword evidence="6" id="KW-0443">Lipid metabolism</keyword>
<dbReference type="GO" id="GO:0008654">
    <property type="term" value="P:phospholipid biosynthetic process"/>
    <property type="evidence" value="ECO:0007669"/>
    <property type="project" value="UniProtKB-KW"/>
</dbReference>
<dbReference type="GO" id="GO:0006633">
    <property type="term" value="P:fatty acid biosynthetic process"/>
    <property type="evidence" value="ECO:0007669"/>
    <property type="project" value="InterPro"/>
</dbReference>